<dbReference type="NCBIfam" id="TIGR03897">
    <property type="entry name" value="lanti_2_LanM"/>
    <property type="match status" value="1"/>
</dbReference>
<dbReference type="SUPFAM" id="SSF158745">
    <property type="entry name" value="LanC-like"/>
    <property type="match status" value="1"/>
</dbReference>
<feature type="binding site" evidence="1">
    <location>
        <position position="948"/>
    </location>
    <ligand>
        <name>Zn(2+)</name>
        <dbReference type="ChEBI" id="CHEBI:29105"/>
    </ligand>
</feature>
<proteinExistence type="predicted"/>
<keyword evidence="1" id="KW-0862">Zinc</keyword>
<dbReference type="GO" id="GO:0046872">
    <property type="term" value="F:metal ion binding"/>
    <property type="evidence" value="ECO:0007669"/>
    <property type="project" value="UniProtKB-KW"/>
</dbReference>
<evidence type="ECO:0000313" key="4">
    <source>
        <dbReference type="Proteomes" id="UP000677918"/>
    </source>
</evidence>
<dbReference type="Pfam" id="PF05147">
    <property type="entry name" value="LANC_like"/>
    <property type="match status" value="1"/>
</dbReference>
<dbReference type="CDD" id="cd04792">
    <property type="entry name" value="LanM-like"/>
    <property type="match status" value="1"/>
</dbReference>
<accession>A0A8J4H5L8</accession>
<dbReference type="Pfam" id="PF13575">
    <property type="entry name" value="DUF4135"/>
    <property type="match status" value="1"/>
</dbReference>
<dbReference type="RefSeq" id="WP_213411921.1">
    <property type="nucleotide sequence ID" value="NZ_BOVK01000024.1"/>
</dbReference>
<keyword evidence="4" id="KW-1185">Reference proteome</keyword>
<evidence type="ECO:0000256" key="1">
    <source>
        <dbReference type="PIRSR" id="PIRSR607822-1"/>
    </source>
</evidence>
<comment type="caution">
    <text evidence="3">The sequence shown here is derived from an EMBL/GenBank/DDBJ whole genome shotgun (WGS) entry which is preliminary data.</text>
</comment>
<feature type="binding site" evidence="1">
    <location>
        <position position="949"/>
    </location>
    <ligand>
        <name>Zn(2+)</name>
        <dbReference type="ChEBI" id="CHEBI:29105"/>
    </ligand>
</feature>
<dbReference type="Proteomes" id="UP000677918">
    <property type="component" value="Unassembled WGS sequence"/>
</dbReference>
<sequence length="1049" mass="118442">MVTLKSEHPYRRASYVSERIPVAADHARPADCSAELASWMAKSRATEEEFETRLKSKGLSLQEFNRLLASRDIPTTSNTGWMEELERILNHTPDSWLAQHLHMGIGVFVLPFLHELTDRVRRWFPAAAAGKVLLDSVLQSLQNSHLRDLRMAADRTVVYVFHQAKEQDTALTIETFVARLAAGTSEIEKLLASFPVLARILTEMTTRAARNSKEMLERFLDDYDELDKVYFGGRRPRLQSVQMGEGDSHQDGRTVATLQFDCGLKLVYKPRSLETDIALAGWLHCLGHQGLRYPLGVPATIAKQQYGWQQFVEHRPCVNEEEVRRYYYRMGVLCGVFLTLQSTDMHYENIVACGDMPYVIDNETLLANNIYDEEKLHFPLSHLYRSVLLSGLVPTGQLFQSRIDFDLSGIAGKPEQTSTNMKGWILQQEGTDEIKFAEVPFVTKQAQHLVRLEGEIVDPVKYVPEIGEGFADVYRILARDKEAAKREIRERFGRLTGRALLRPTYLYARFLTASQHPQYLQDGLDREKLLEMLWNITKGEKAFEQIVPAEIADLLHHDIPYFTFDVKDTCLYTSSKQRIPAVFRKSSLQWIEERLDRYGEEDLAFQLRLLKYAIHSAHVGGMELPEAEALDHPSPVASGRPFEPLAMASDIADYLIEHRLADDEHAAWIGLRNHDNQFRMAVLDFSIYSGTLGISMFLGLMYGETKNPVYRDAAVQNFRYVLSVFDRMGDDELLPSVFNGRGAVAYAGFFLHAIWGFPEAREAALAQLKRIGSDSQASHIPEHAMKSETQSELDFLDGCAGIVTLSIHIWERFREPQALEAARMSGQRLCGLLSRERVNLTGFAHGSSGLLYALGKLERHGLLPEESGFIPALLQFENAHYDKTKANWKDLRSHAAEPFAAQFWCHGAPGVLLGRSEGHVEQVEAAEREKLLRSIIERTSANPRLSLCHGVFGNIDILLSLMDKPEWRPLRSVMEEAVWRLAARPDIPGKIQGMKERGLVGLMLGVAGIGWTCLRLARAGLPSALTLQFPAEAAGSLRPERLFAEEGAR</sequence>
<dbReference type="InterPro" id="IPR007822">
    <property type="entry name" value="LANC-like"/>
</dbReference>
<feature type="binding site" evidence="1">
    <location>
        <position position="905"/>
    </location>
    <ligand>
        <name>Zn(2+)</name>
        <dbReference type="ChEBI" id="CHEBI:29105"/>
    </ligand>
</feature>
<dbReference type="AlphaFoldDB" id="A0A8J4H5L8"/>
<name>A0A8J4H5L8_9BACL</name>
<dbReference type="GO" id="GO:0031179">
    <property type="term" value="P:peptide modification"/>
    <property type="evidence" value="ECO:0007669"/>
    <property type="project" value="InterPro"/>
</dbReference>
<dbReference type="InterPro" id="IPR025410">
    <property type="entry name" value="Lant_dehyd"/>
</dbReference>
<gene>
    <name evidence="3" type="ORF">XYCOK13_19370</name>
</gene>
<keyword evidence="1" id="KW-0479">Metal-binding</keyword>
<dbReference type="SMART" id="SM01260">
    <property type="entry name" value="LANC_like"/>
    <property type="match status" value="1"/>
</dbReference>
<dbReference type="EMBL" id="BOVK01000024">
    <property type="protein sequence ID" value="GIQ69113.1"/>
    <property type="molecule type" value="Genomic_DNA"/>
</dbReference>
<organism evidence="3 4">
    <name type="scientific">Xylanibacillus composti</name>
    <dbReference type="NCBI Taxonomy" id="1572762"/>
    <lineage>
        <taxon>Bacteria</taxon>
        <taxon>Bacillati</taxon>
        <taxon>Bacillota</taxon>
        <taxon>Bacilli</taxon>
        <taxon>Bacillales</taxon>
        <taxon>Paenibacillaceae</taxon>
        <taxon>Xylanibacillus</taxon>
    </lineage>
</organism>
<feature type="domain" description="Lantibiotic biosynthesis protein dehydration" evidence="2">
    <location>
        <begin position="194"/>
        <end position="564"/>
    </location>
</feature>
<dbReference type="Gene3D" id="1.50.10.20">
    <property type="match status" value="1"/>
</dbReference>
<dbReference type="InterPro" id="IPR017146">
    <property type="entry name" value="Lanti_2_LanM"/>
</dbReference>
<dbReference type="PIRSF" id="PIRSF037228">
    <property type="entry name" value="Lant_mod_RumM"/>
    <property type="match status" value="1"/>
</dbReference>
<reference evidence="3" key="1">
    <citation type="submission" date="2021-04" db="EMBL/GenBank/DDBJ databases">
        <title>Draft genome sequence of Xylanibacillus composti strain K13.</title>
        <authorList>
            <person name="Uke A."/>
            <person name="Chhe C."/>
            <person name="Baramee S."/>
            <person name="Kosugi A."/>
        </authorList>
    </citation>
    <scope>NUCLEOTIDE SEQUENCE</scope>
    <source>
        <strain evidence="3">K13</strain>
    </source>
</reference>
<evidence type="ECO:0000259" key="2">
    <source>
        <dbReference type="Pfam" id="PF13575"/>
    </source>
</evidence>
<dbReference type="PRINTS" id="PR01950">
    <property type="entry name" value="LANCSUPER"/>
</dbReference>
<protein>
    <submittedName>
        <fullName evidence="3">Lanthionine synthetase</fullName>
    </submittedName>
</protein>
<evidence type="ECO:0000313" key="3">
    <source>
        <dbReference type="EMBL" id="GIQ69113.1"/>
    </source>
</evidence>